<evidence type="ECO:0000259" key="5">
    <source>
        <dbReference type="PROSITE" id="PS01124"/>
    </source>
</evidence>
<dbReference type="AlphaFoldDB" id="A0A3D9INX0"/>
<dbReference type="CDD" id="cd17536">
    <property type="entry name" value="REC_YesN-like"/>
    <property type="match status" value="1"/>
</dbReference>
<keyword evidence="1" id="KW-0805">Transcription regulation</keyword>
<dbReference type="PANTHER" id="PTHR43280">
    <property type="entry name" value="ARAC-FAMILY TRANSCRIPTIONAL REGULATOR"/>
    <property type="match status" value="1"/>
</dbReference>
<dbReference type="Proteomes" id="UP000256977">
    <property type="component" value="Unassembled WGS sequence"/>
</dbReference>
<dbReference type="InterPro" id="IPR009057">
    <property type="entry name" value="Homeodomain-like_sf"/>
</dbReference>
<dbReference type="PROSITE" id="PS00041">
    <property type="entry name" value="HTH_ARAC_FAMILY_1"/>
    <property type="match status" value="1"/>
</dbReference>
<protein>
    <submittedName>
        <fullName evidence="7">Two-component system response regulator YesN</fullName>
    </submittedName>
</protein>
<evidence type="ECO:0000256" key="3">
    <source>
        <dbReference type="ARBA" id="ARBA00023163"/>
    </source>
</evidence>
<feature type="domain" description="HTH araC/xylS-type" evidence="5">
    <location>
        <begin position="250"/>
        <end position="348"/>
    </location>
</feature>
<dbReference type="SMART" id="SM00342">
    <property type="entry name" value="HTH_ARAC"/>
    <property type="match status" value="1"/>
</dbReference>
<dbReference type="InterPro" id="IPR011006">
    <property type="entry name" value="CheY-like_superfamily"/>
</dbReference>
<dbReference type="Pfam" id="PF12833">
    <property type="entry name" value="HTH_18"/>
    <property type="match status" value="1"/>
</dbReference>
<dbReference type="GO" id="GO:0003700">
    <property type="term" value="F:DNA-binding transcription factor activity"/>
    <property type="evidence" value="ECO:0007669"/>
    <property type="project" value="InterPro"/>
</dbReference>
<dbReference type="Pfam" id="PF00072">
    <property type="entry name" value="Response_reg"/>
    <property type="match status" value="1"/>
</dbReference>
<sequence length="363" mass="40671">MYTVLLVDDEPWAIEGLQMFVDWEGLGFRICGVCENGAEALATARELMPDVIVTDIRMPELDGLELIGQLQGEGAAPAEFVVLSAYSEFAFAKRAMQLGVHHYLLKPIIGDEAAEVLTQIRMRLDVRSTLRSAANSDGEEASLPTLAVQRMKDVLQAIEDADRGRAAIVIDSLFQELGSRSAEWVELFAGSLTIRCSKLIRESGGDPGLLLSPQPDSEPASVQMRILSYTEQVIAALQSLRERRPGNTMAEIDRFICEHYRDPLSIRDIAARFYLNPVYLGKAYQDKFGCSILERMHDLRIAEACEKLRGTAEPINAISERVGYSHYHHFLQHFERRTGRKPAAYRALIGDVWRSEPLLETDF</sequence>
<keyword evidence="4" id="KW-0597">Phosphoprotein</keyword>
<evidence type="ECO:0000259" key="6">
    <source>
        <dbReference type="PROSITE" id="PS50110"/>
    </source>
</evidence>
<dbReference type="GO" id="GO:0043565">
    <property type="term" value="F:sequence-specific DNA binding"/>
    <property type="evidence" value="ECO:0007669"/>
    <property type="project" value="InterPro"/>
</dbReference>
<feature type="domain" description="Response regulatory" evidence="6">
    <location>
        <begin position="3"/>
        <end position="121"/>
    </location>
</feature>
<name>A0A3D9INX0_9BACL</name>
<comment type="caution">
    <text evidence="7">The sequence shown here is derived from an EMBL/GenBank/DDBJ whole genome shotgun (WGS) entry which is preliminary data.</text>
</comment>
<dbReference type="Gene3D" id="3.40.50.2300">
    <property type="match status" value="1"/>
</dbReference>
<keyword evidence="8" id="KW-1185">Reference proteome</keyword>
<evidence type="ECO:0000313" key="7">
    <source>
        <dbReference type="EMBL" id="RED63480.1"/>
    </source>
</evidence>
<reference evidence="7 8" key="1">
    <citation type="submission" date="2018-07" db="EMBL/GenBank/DDBJ databases">
        <title>Genomic Encyclopedia of Type Strains, Phase III (KMG-III): the genomes of soil and plant-associated and newly described type strains.</title>
        <authorList>
            <person name="Whitman W."/>
        </authorList>
    </citation>
    <scope>NUCLEOTIDE SEQUENCE [LARGE SCALE GENOMIC DNA]</scope>
    <source>
        <strain evidence="7 8">CECT 7287</strain>
    </source>
</reference>
<dbReference type="SUPFAM" id="SSF46689">
    <property type="entry name" value="Homeodomain-like"/>
    <property type="match status" value="1"/>
</dbReference>
<dbReference type="InterPro" id="IPR018060">
    <property type="entry name" value="HTH_AraC"/>
</dbReference>
<proteinExistence type="predicted"/>
<dbReference type="RefSeq" id="WP_181917955.1">
    <property type="nucleotide sequence ID" value="NZ_QRDZ01000025.1"/>
</dbReference>
<dbReference type="GO" id="GO:0000160">
    <property type="term" value="P:phosphorelay signal transduction system"/>
    <property type="evidence" value="ECO:0007669"/>
    <property type="project" value="InterPro"/>
</dbReference>
<dbReference type="PROSITE" id="PS01124">
    <property type="entry name" value="HTH_ARAC_FAMILY_2"/>
    <property type="match status" value="1"/>
</dbReference>
<evidence type="ECO:0000256" key="2">
    <source>
        <dbReference type="ARBA" id="ARBA00023125"/>
    </source>
</evidence>
<dbReference type="InterPro" id="IPR018062">
    <property type="entry name" value="HTH_AraC-typ_CS"/>
</dbReference>
<keyword evidence="3" id="KW-0804">Transcription</keyword>
<evidence type="ECO:0000313" key="8">
    <source>
        <dbReference type="Proteomes" id="UP000256977"/>
    </source>
</evidence>
<dbReference type="InterPro" id="IPR001789">
    <property type="entry name" value="Sig_transdc_resp-reg_receiver"/>
</dbReference>
<keyword evidence="2" id="KW-0238">DNA-binding</keyword>
<evidence type="ECO:0000256" key="4">
    <source>
        <dbReference type="PROSITE-ProRule" id="PRU00169"/>
    </source>
</evidence>
<dbReference type="SMART" id="SM00448">
    <property type="entry name" value="REC"/>
    <property type="match status" value="1"/>
</dbReference>
<gene>
    <name evidence="7" type="ORF">DFP98_12527</name>
</gene>
<dbReference type="Gene3D" id="1.10.10.60">
    <property type="entry name" value="Homeodomain-like"/>
    <property type="match status" value="2"/>
</dbReference>
<dbReference type="SUPFAM" id="SSF52172">
    <property type="entry name" value="CheY-like"/>
    <property type="match status" value="1"/>
</dbReference>
<dbReference type="PROSITE" id="PS50110">
    <property type="entry name" value="RESPONSE_REGULATORY"/>
    <property type="match status" value="1"/>
</dbReference>
<dbReference type="EMBL" id="QRDZ01000025">
    <property type="protein sequence ID" value="RED63480.1"/>
    <property type="molecule type" value="Genomic_DNA"/>
</dbReference>
<organism evidence="7 8">
    <name type="scientific">Cohnella phaseoli</name>
    <dbReference type="NCBI Taxonomy" id="456490"/>
    <lineage>
        <taxon>Bacteria</taxon>
        <taxon>Bacillati</taxon>
        <taxon>Bacillota</taxon>
        <taxon>Bacilli</taxon>
        <taxon>Bacillales</taxon>
        <taxon>Paenibacillaceae</taxon>
        <taxon>Cohnella</taxon>
    </lineage>
</organism>
<dbReference type="PANTHER" id="PTHR43280:SF10">
    <property type="entry name" value="REGULATORY PROTEIN POCR"/>
    <property type="match status" value="1"/>
</dbReference>
<accession>A0A3D9INX0</accession>
<feature type="modified residue" description="4-aspartylphosphate" evidence="4">
    <location>
        <position position="55"/>
    </location>
</feature>
<evidence type="ECO:0000256" key="1">
    <source>
        <dbReference type="ARBA" id="ARBA00023015"/>
    </source>
</evidence>